<dbReference type="Proteomes" id="UP000325013">
    <property type="component" value="Unassembled WGS sequence"/>
</dbReference>
<feature type="signal peptide" evidence="1">
    <location>
        <begin position="1"/>
        <end position="23"/>
    </location>
</feature>
<evidence type="ECO:0000313" key="3">
    <source>
        <dbReference type="Proteomes" id="UP000325013"/>
    </source>
</evidence>
<evidence type="ECO:0000256" key="1">
    <source>
        <dbReference type="SAM" id="SignalP"/>
    </source>
</evidence>
<keyword evidence="1" id="KW-0732">Signal</keyword>
<reference evidence="2 3" key="1">
    <citation type="journal article" date="1992" name="Lakartidningen">
        <title>[Penicillin V and not amoxicillin is the first choice preparation in acute otitis].</title>
        <authorList>
            <person name="Kamme C."/>
            <person name="Lundgren K."/>
            <person name="Prellner K."/>
        </authorList>
    </citation>
    <scope>NUCLEOTIDE SEQUENCE [LARGE SCALE GENOMIC DNA]</scope>
    <source>
        <strain evidence="2 3">PC2777IV</strain>
    </source>
</reference>
<comment type="caution">
    <text evidence="2">The sequence shown here is derived from an EMBL/GenBank/DDBJ whole genome shotgun (WGS) entry which is preliminary data.</text>
</comment>
<dbReference type="OrthoDB" id="308969at2"/>
<feature type="chain" id="PRO_5022908986" evidence="1">
    <location>
        <begin position="24"/>
        <end position="257"/>
    </location>
</feature>
<evidence type="ECO:0000313" key="2">
    <source>
        <dbReference type="EMBL" id="TXJ56388.1"/>
    </source>
</evidence>
<sequence length="257" mass="27673">MKKIKKFLLTIAMTMALGTSAFAASGFEFLFQLAGGAGAAIPNKEAKDLGFGTGLSFDADISAQIGYMFQVKEGFGISVLGELGYAWDFYLTGIDGGTLSSNTDASGTTTYTVEGKDGLSLRQYYHSFKLGLLPKFNIGFGGRHGLAIGIGGGVKIPITGNYGATITTVGTSEVKENLQYEQDINLKRQDIVDLYSPSVIGYIKVTFDYYLFFTDNIGMNFGLYLGGDFAPKIKDAKYGYNSFDMGLQLGFRFGPKA</sequence>
<organism evidence="2 3">
    <name type="scientific">Brachyspira aalborgi</name>
    <dbReference type="NCBI Taxonomy" id="29522"/>
    <lineage>
        <taxon>Bacteria</taxon>
        <taxon>Pseudomonadati</taxon>
        <taxon>Spirochaetota</taxon>
        <taxon>Spirochaetia</taxon>
        <taxon>Brachyspirales</taxon>
        <taxon>Brachyspiraceae</taxon>
        <taxon>Brachyspira</taxon>
    </lineage>
</organism>
<proteinExistence type="predicted"/>
<gene>
    <name evidence="2" type="ORF">EPJ67_07880</name>
</gene>
<dbReference type="AlphaFoldDB" id="A0A5C8G4D1"/>
<accession>A0A5C8G4D1</accession>
<dbReference type="EMBL" id="SAYJ01000017">
    <property type="protein sequence ID" value="TXJ56388.1"/>
    <property type="molecule type" value="Genomic_DNA"/>
</dbReference>
<protein>
    <submittedName>
        <fullName evidence="2">PorT family protein</fullName>
    </submittedName>
</protein>
<name>A0A5C8G4D1_9SPIR</name>